<proteinExistence type="predicted"/>
<evidence type="ECO:0000313" key="1">
    <source>
        <dbReference type="EMBL" id="CAB4728534.1"/>
    </source>
</evidence>
<accession>A0A6J6S135</accession>
<dbReference type="AlphaFoldDB" id="A0A6J6S135"/>
<dbReference type="EMBL" id="CAEZXR010000360">
    <property type="protein sequence ID" value="CAB4728534.1"/>
    <property type="molecule type" value="Genomic_DNA"/>
</dbReference>
<protein>
    <submittedName>
        <fullName evidence="1">Unannotated protein</fullName>
    </submittedName>
</protein>
<sequence length="120" mass="12424">MAHPLQGLGVGDEALVHPVAVSGAARLDLLDVGVDLALLRAQVVDQDSRIARLVVELLAGSLQLGDLRELGQGPALVPQLVHMGVELLEVEQLELGGGIGFQGVLLVVTDETSTGRCTAC</sequence>
<reference evidence="1" key="1">
    <citation type="submission" date="2020-05" db="EMBL/GenBank/DDBJ databases">
        <authorList>
            <person name="Chiriac C."/>
            <person name="Salcher M."/>
            <person name="Ghai R."/>
            <person name="Kavagutti S V."/>
        </authorList>
    </citation>
    <scope>NUCLEOTIDE SEQUENCE</scope>
</reference>
<organism evidence="1">
    <name type="scientific">freshwater metagenome</name>
    <dbReference type="NCBI Taxonomy" id="449393"/>
    <lineage>
        <taxon>unclassified sequences</taxon>
        <taxon>metagenomes</taxon>
        <taxon>ecological metagenomes</taxon>
    </lineage>
</organism>
<name>A0A6J6S135_9ZZZZ</name>
<gene>
    <name evidence="1" type="ORF">UFOPK2579_02431</name>
</gene>